<feature type="compositionally biased region" description="Low complexity" evidence="1">
    <location>
        <begin position="715"/>
        <end position="728"/>
    </location>
</feature>
<feature type="region of interest" description="Disordered" evidence="1">
    <location>
        <begin position="254"/>
        <end position="335"/>
    </location>
</feature>
<dbReference type="InterPro" id="IPR036514">
    <property type="entry name" value="SGNH_hydro_sf"/>
</dbReference>
<dbReference type="AlphaFoldDB" id="A0A6G0HDE7"/>
<sequence>MIMETHTPETSDSRKTQIDTPQPGTSFPGPTLDRSSDLIPILNTTPIGKPLSSKAPPSHPLGLPLNSNPQPSHQGNVPKQRTSSINPHQTNIPGNKPTPRQIPSPDPGLAPDSNPSAPQPTSNTIPNPNPMGPARIPNLDPTPSMTMANMTTPQEPPLPDPTLNPLAEPVHKTPYDTPVQIKSPPLAQTVPHSQTEQNTPTTPTQEQPLPPDLQPFDSAPTKTNQMTLLENEEPMEVTEQGQEPTPAQVLIMLSDILEKEQMDTAPPAPTPQEPTQSTETDPAPVPGRLAHTQADHPLGPQHPEIIDLTEDEPTTPPPPKPHPNRVQTSKAPRPLIQTNISLLPRNYRSPTRPETTNLCPLKHTTQTHLQQAPTLDQDPATRLNKRTNRDTTDIPPKDPKVPRPFKETHISLTPRYYRSPTRPETINLGPLKRTTQTHLQQLSTLDQDPATRLNKRTNRDTTDTPPKDPKVPRPFKETHISLTPRNYRSPTRPETINLGPLKRTTQTHLQQLSTLDQDPATRLNKRTNRDTTDIPPKDPKVPRPFKETHISLTPRNYRSPTRPETINLGPLKRTTQTHLQQLSTLDQDPATRLNKRTNRDTTDTPPKDPPKVPRPFKETHISLTPRNYRSPTRPETINLGPLKRTTQTHLQQLSTLDQDPATRLNKRTNRDTTDTPPKDPKVPRPLKKTHISLTPKNYQSPTRPESINLCPPERTTQTHLQQPPTLDQDPVTHLNKQTNRDTTDTPPKDPPTEWWQNLTMDLLATDEEPLTPQTLREPQVVPATQRNKPASQTTTSLVPKPQRVPRSKTSAPTPPLQVLNEPPGPSSPHMDDLLRFQYDPPETALYTRHDHEGDKDRNWSLRPQRKCLVVGDSNMGRLPKIIDDNVQVDCYPGAKFSHATHLLNKKTPTSPDVEVVILSFGINNRDKKNPTLIKKDISRLLGAAQATFPFAKIYIPRINFNKVLPPQIQVNLNNINKIIKQTDHYIERLPTKDFLTGKDGIHWTPNTGAAIYAHWKSFLVPGPHHQPDR</sequence>
<evidence type="ECO:0000256" key="1">
    <source>
        <dbReference type="SAM" id="MobiDB-lite"/>
    </source>
</evidence>
<dbReference type="EMBL" id="REGW02001693">
    <property type="protein sequence ID" value="KAE8277041.1"/>
    <property type="molecule type" value="Genomic_DNA"/>
</dbReference>
<feature type="compositionally biased region" description="Polar residues" evidence="1">
    <location>
        <begin position="775"/>
        <end position="797"/>
    </location>
</feature>
<feature type="compositionally biased region" description="Polar residues" evidence="1">
    <location>
        <begin position="65"/>
        <end position="93"/>
    </location>
</feature>
<feature type="compositionally biased region" description="Low complexity" evidence="1">
    <location>
        <begin position="273"/>
        <end position="282"/>
    </location>
</feature>
<keyword evidence="3" id="KW-1185">Reference proteome</keyword>
<feature type="compositionally biased region" description="Basic and acidic residues" evidence="1">
    <location>
        <begin position="668"/>
        <end position="682"/>
    </location>
</feature>
<feature type="compositionally biased region" description="Low complexity" evidence="1">
    <location>
        <begin position="574"/>
        <end position="587"/>
    </location>
</feature>
<evidence type="ECO:0000313" key="2">
    <source>
        <dbReference type="EMBL" id="KAE8277041.1"/>
    </source>
</evidence>
<gene>
    <name evidence="2" type="ORF">D5F01_LYC25197</name>
</gene>
<comment type="caution">
    <text evidence="2">The sequence shown here is derived from an EMBL/GenBank/DDBJ whole genome shotgun (WGS) entry which is preliminary data.</text>
</comment>
<evidence type="ECO:0000313" key="3">
    <source>
        <dbReference type="Proteomes" id="UP000424527"/>
    </source>
</evidence>
<feature type="compositionally biased region" description="Polar residues" evidence="1">
    <location>
        <begin position="480"/>
        <end position="494"/>
    </location>
</feature>
<feature type="compositionally biased region" description="Basic and acidic residues" evidence="1">
    <location>
        <begin position="1"/>
        <end position="17"/>
    </location>
</feature>
<dbReference type="Proteomes" id="UP000424527">
    <property type="component" value="Unassembled WGS sequence"/>
</dbReference>
<dbReference type="Gene3D" id="3.40.50.1110">
    <property type="entry name" value="SGNH hydrolase"/>
    <property type="match status" value="1"/>
</dbReference>
<feature type="compositionally biased region" description="Polar residues" evidence="1">
    <location>
        <begin position="141"/>
        <end position="153"/>
    </location>
</feature>
<feature type="compositionally biased region" description="Low complexity" evidence="1">
    <location>
        <begin position="645"/>
        <end position="658"/>
    </location>
</feature>
<feature type="compositionally biased region" description="Polar residues" evidence="1">
    <location>
        <begin position="621"/>
        <end position="635"/>
    </location>
</feature>
<dbReference type="SUPFAM" id="SSF52266">
    <property type="entry name" value="SGNH hydrolase"/>
    <property type="match status" value="1"/>
</dbReference>
<feature type="compositionally biased region" description="Basic and acidic residues" evidence="1">
    <location>
        <begin position="738"/>
        <end position="751"/>
    </location>
</feature>
<feature type="compositionally biased region" description="Polar residues" evidence="1">
    <location>
        <begin position="365"/>
        <end position="374"/>
    </location>
</feature>
<feature type="compositionally biased region" description="Basic and acidic residues" evidence="1">
    <location>
        <begin position="387"/>
        <end position="409"/>
    </location>
</feature>
<feature type="region of interest" description="Disordered" evidence="1">
    <location>
        <begin position="1"/>
        <end position="226"/>
    </location>
</feature>
<feature type="compositionally biased region" description="Polar residues" evidence="1">
    <location>
        <begin position="113"/>
        <end position="126"/>
    </location>
</feature>
<feature type="region of interest" description="Disordered" evidence="1">
    <location>
        <begin position="365"/>
        <end position="754"/>
    </location>
</feature>
<feature type="compositionally biased region" description="Basic and acidic residues" evidence="1">
    <location>
        <begin position="597"/>
        <end position="620"/>
    </location>
</feature>
<feature type="compositionally biased region" description="Basic and acidic residues" evidence="1">
    <location>
        <begin position="527"/>
        <end position="549"/>
    </location>
</feature>
<protein>
    <submittedName>
        <fullName evidence="2">Uncharacterized protein</fullName>
    </submittedName>
</protein>
<organism evidence="2 3">
    <name type="scientific">Larimichthys crocea</name>
    <name type="common">Large yellow croaker</name>
    <name type="synonym">Pseudosciaena crocea</name>
    <dbReference type="NCBI Taxonomy" id="215358"/>
    <lineage>
        <taxon>Eukaryota</taxon>
        <taxon>Metazoa</taxon>
        <taxon>Chordata</taxon>
        <taxon>Craniata</taxon>
        <taxon>Vertebrata</taxon>
        <taxon>Euteleostomi</taxon>
        <taxon>Actinopterygii</taxon>
        <taxon>Neopterygii</taxon>
        <taxon>Teleostei</taxon>
        <taxon>Neoteleostei</taxon>
        <taxon>Acanthomorphata</taxon>
        <taxon>Eupercaria</taxon>
        <taxon>Sciaenidae</taxon>
        <taxon>Larimichthys</taxon>
    </lineage>
</organism>
<reference evidence="2 3" key="1">
    <citation type="submission" date="2019-07" db="EMBL/GenBank/DDBJ databases">
        <title>Chromosome genome assembly for large yellow croaker.</title>
        <authorList>
            <person name="Xiao S."/>
        </authorList>
    </citation>
    <scope>NUCLEOTIDE SEQUENCE [LARGE SCALE GENOMIC DNA]</scope>
    <source>
        <strain evidence="2">JMULYC20181020</strain>
        <tissue evidence="2">Muscle</tissue>
    </source>
</reference>
<feature type="compositionally biased region" description="Basic and acidic residues" evidence="1">
    <location>
        <begin position="457"/>
        <end position="479"/>
    </location>
</feature>
<feature type="compositionally biased region" description="Low complexity" evidence="1">
    <location>
        <begin position="194"/>
        <end position="207"/>
    </location>
</feature>
<feature type="compositionally biased region" description="Low complexity" evidence="1">
    <location>
        <begin position="504"/>
        <end position="517"/>
    </location>
</feature>
<feature type="compositionally biased region" description="Polar residues" evidence="1">
    <location>
        <begin position="550"/>
        <end position="564"/>
    </location>
</feature>
<feature type="region of interest" description="Disordered" evidence="1">
    <location>
        <begin position="775"/>
        <end position="827"/>
    </location>
</feature>
<proteinExistence type="predicted"/>
<feature type="compositionally biased region" description="Low complexity" evidence="1">
    <location>
        <begin position="434"/>
        <end position="447"/>
    </location>
</feature>
<feature type="compositionally biased region" description="Polar residues" evidence="1">
    <location>
        <begin position="691"/>
        <end position="705"/>
    </location>
</feature>
<accession>A0A6G0HDE7</accession>
<name>A0A6G0HDE7_LARCR</name>
<feature type="compositionally biased region" description="Polar residues" evidence="1">
    <location>
        <begin position="325"/>
        <end position="335"/>
    </location>
</feature>